<reference evidence="2 3" key="1">
    <citation type="journal article" date="2014" name="Agronomy (Basel)">
        <title>A Draft Genome Sequence for Ensete ventricosum, the Drought-Tolerant Tree Against Hunger.</title>
        <authorList>
            <person name="Harrison J."/>
            <person name="Moore K.A."/>
            <person name="Paszkiewicz K."/>
            <person name="Jones T."/>
            <person name="Grant M."/>
            <person name="Ambacheew D."/>
            <person name="Muzemil S."/>
            <person name="Studholme D.J."/>
        </authorList>
    </citation>
    <scope>NUCLEOTIDE SEQUENCE [LARGE SCALE GENOMIC DNA]</scope>
</reference>
<evidence type="ECO:0000313" key="2">
    <source>
        <dbReference type="EMBL" id="RRT67903.1"/>
    </source>
</evidence>
<feature type="chain" id="PRO_5019351980" evidence="1">
    <location>
        <begin position="30"/>
        <end position="78"/>
    </location>
</feature>
<gene>
    <name evidence="2" type="ORF">B296_00012014</name>
</gene>
<feature type="signal peptide" evidence="1">
    <location>
        <begin position="1"/>
        <end position="29"/>
    </location>
</feature>
<accession>A0A426ZVA3</accession>
<keyword evidence="1" id="KW-0732">Signal</keyword>
<dbReference type="Proteomes" id="UP000287651">
    <property type="component" value="Unassembled WGS sequence"/>
</dbReference>
<organism evidence="2 3">
    <name type="scientific">Ensete ventricosum</name>
    <name type="common">Abyssinian banana</name>
    <name type="synonym">Musa ensete</name>
    <dbReference type="NCBI Taxonomy" id="4639"/>
    <lineage>
        <taxon>Eukaryota</taxon>
        <taxon>Viridiplantae</taxon>
        <taxon>Streptophyta</taxon>
        <taxon>Embryophyta</taxon>
        <taxon>Tracheophyta</taxon>
        <taxon>Spermatophyta</taxon>
        <taxon>Magnoliopsida</taxon>
        <taxon>Liliopsida</taxon>
        <taxon>Zingiberales</taxon>
        <taxon>Musaceae</taxon>
        <taxon>Ensete</taxon>
    </lineage>
</organism>
<name>A0A426ZVA3_ENSVE</name>
<comment type="caution">
    <text evidence="2">The sequence shown here is derived from an EMBL/GenBank/DDBJ whole genome shotgun (WGS) entry which is preliminary data.</text>
</comment>
<dbReference type="PROSITE" id="PS51257">
    <property type="entry name" value="PROKAR_LIPOPROTEIN"/>
    <property type="match status" value="1"/>
</dbReference>
<dbReference type="AlphaFoldDB" id="A0A426ZVA3"/>
<sequence>MAKERGNGVVVTGLLLACILAGDPGGVDGITDQTDGEWFRRFFSSFPFSFLFGEKKNVANNLFTGWIPDPLKKINNLR</sequence>
<protein>
    <submittedName>
        <fullName evidence="2">Uncharacterized protein</fullName>
    </submittedName>
</protein>
<proteinExistence type="predicted"/>
<evidence type="ECO:0000256" key="1">
    <source>
        <dbReference type="SAM" id="SignalP"/>
    </source>
</evidence>
<dbReference type="EMBL" id="AMZH03004876">
    <property type="protein sequence ID" value="RRT67903.1"/>
    <property type="molecule type" value="Genomic_DNA"/>
</dbReference>
<evidence type="ECO:0000313" key="3">
    <source>
        <dbReference type="Proteomes" id="UP000287651"/>
    </source>
</evidence>